<protein>
    <submittedName>
        <fullName evidence="1">Uncharacterized protein</fullName>
    </submittedName>
</protein>
<gene>
    <name evidence="1" type="ORF">ERS013165_00652</name>
</gene>
<accession>A0A655PAE4</accession>
<proteinExistence type="predicted"/>
<dbReference type="EMBL" id="CWOW01000002">
    <property type="protein sequence ID" value="CRZ96289.1"/>
    <property type="molecule type" value="Genomic_DNA"/>
</dbReference>
<organism evidence="1 2">
    <name type="scientific">Vibrio cholerae</name>
    <dbReference type="NCBI Taxonomy" id="666"/>
    <lineage>
        <taxon>Bacteria</taxon>
        <taxon>Pseudomonadati</taxon>
        <taxon>Pseudomonadota</taxon>
        <taxon>Gammaproteobacteria</taxon>
        <taxon>Vibrionales</taxon>
        <taxon>Vibrionaceae</taxon>
        <taxon>Vibrio</taxon>
    </lineage>
</organism>
<evidence type="ECO:0000313" key="1">
    <source>
        <dbReference type="EMBL" id="CRZ96289.1"/>
    </source>
</evidence>
<evidence type="ECO:0000313" key="2">
    <source>
        <dbReference type="Proteomes" id="UP000044806"/>
    </source>
</evidence>
<dbReference type="Proteomes" id="UP000044806">
    <property type="component" value="Unassembled WGS sequence"/>
</dbReference>
<sequence length="130" mass="15088">MVLVNLPVATAHHVLTSKNRLTVHHPDTPVKVGRHKGLRQNQRAFLKQGTGFFLQLLLIAHFHHTARKGTIRNFQHHREIQLLHQPGFPLWVKTADDHALRCGYLVGFQQLSQKYLVGAFHDRFRVIHHH</sequence>
<dbReference type="AlphaFoldDB" id="A0A655PAE4"/>
<reference evidence="1 2" key="1">
    <citation type="submission" date="2015-07" db="EMBL/GenBank/DDBJ databases">
        <authorList>
            <consortium name="Pathogen Informatics"/>
        </authorList>
    </citation>
    <scope>NUCLEOTIDE SEQUENCE [LARGE SCALE GENOMIC DNA]</scope>
    <source>
        <strain evidence="1 2">A51</strain>
    </source>
</reference>
<name>A0A655PAE4_VIBCL</name>